<sequence>MQSDTLKSLKQITESHTSSLAKCNDLIQDTLHSSAPQTSDLSHALKNSRGKQLRPLLVFTLLDKHAEAPILAAVCESIHCASLVHDDLIDDCALRRNLPTMNAVHGNSIALLLGDLLFTSIFSLSSRLSSWVTADAASTVKELIEGELLQQAYKGNIEVTKQQYFTVLQKKTGALLSLCTKAASRLANKTPNDIKLVGEYADSFGLIFQIADDWADFCKAGEQDNKDRGADIGNGFITLPWILMLEHAPPELKIKLVDLITSQQRCGLNHPLVQEIFTLIQVDKKMQLEIDTLERQARQALQNMSSSMPIDELEVYLNTALSTFQK</sequence>
<evidence type="ECO:0000256" key="3">
    <source>
        <dbReference type="ARBA" id="ARBA00022679"/>
    </source>
</evidence>
<evidence type="ECO:0000313" key="7">
    <source>
        <dbReference type="EMBL" id="WDE98806.1"/>
    </source>
</evidence>
<dbReference type="Proteomes" id="UP001214250">
    <property type="component" value="Chromosome 2"/>
</dbReference>
<keyword evidence="5" id="KW-0460">Magnesium</keyword>
<evidence type="ECO:0000256" key="6">
    <source>
        <dbReference type="RuleBase" id="RU004466"/>
    </source>
</evidence>
<keyword evidence="8" id="KW-1185">Reference proteome</keyword>
<dbReference type="PANTHER" id="PTHR12001:SF69">
    <property type="entry name" value="ALL TRANS-POLYPRENYL-DIPHOSPHATE SYNTHASE PDSS1"/>
    <property type="match status" value="1"/>
</dbReference>
<evidence type="ECO:0000256" key="4">
    <source>
        <dbReference type="ARBA" id="ARBA00022723"/>
    </source>
</evidence>
<name>A0ABY7VY05_9BACT</name>
<dbReference type="PANTHER" id="PTHR12001">
    <property type="entry name" value="GERANYLGERANYL PYROPHOSPHATE SYNTHASE"/>
    <property type="match status" value="1"/>
</dbReference>
<evidence type="ECO:0000256" key="5">
    <source>
        <dbReference type="ARBA" id="ARBA00022842"/>
    </source>
</evidence>
<comment type="cofactor">
    <cofactor evidence="1">
        <name>Mg(2+)</name>
        <dbReference type="ChEBI" id="CHEBI:18420"/>
    </cofactor>
</comment>
<dbReference type="SUPFAM" id="SSF48576">
    <property type="entry name" value="Terpenoid synthases"/>
    <property type="match status" value="1"/>
</dbReference>
<dbReference type="Gene3D" id="1.10.600.10">
    <property type="entry name" value="Farnesyl Diphosphate Synthase"/>
    <property type="match status" value="1"/>
</dbReference>
<organism evidence="7 8">
    <name type="scientific">Lentisphaera profundi</name>
    <dbReference type="NCBI Taxonomy" id="1658616"/>
    <lineage>
        <taxon>Bacteria</taxon>
        <taxon>Pseudomonadati</taxon>
        <taxon>Lentisphaerota</taxon>
        <taxon>Lentisphaeria</taxon>
        <taxon>Lentisphaerales</taxon>
        <taxon>Lentisphaeraceae</taxon>
        <taxon>Lentisphaera</taxon>
    </lineage>
</organism>
<dbReference type="Pfam" id="PF00348">
    <property type="entry name" value="polyprenyl_synt"/>
    <property type="match status" value="1"/>
</dbReference>
<keyword evidence="3 6" id="KW-0808">Transferase</keyword>
<evidence type="ECO:0000256" key="1">
    <source>
        <dbReference type="ARBA" id="ARBA00001946"/>
    </source>
</evidence>
<proteinExistence type="inferred from homology"/>
<comment type="similarity">
    <text evidence="2 6">Belongs to the FPP/GGPP synthase family.</text>
</comment>
<accession>A0ABY7VY05</accession>
<reference evidence="7 8" key="1">
    <citation type="submission" date="2023-02" db="EMBL/GenBank/DDBJ databases">
        <title>Genome sequence of Lentisphaera profundi SAORIC-696.</title>
        <authorList>
            <person name="Kim e."/>
            <person name="Cho J.-C."/>
            <person name="Choi A."/>
            <person name="Kang I."/>
        </authorList>
    </citation>
    <scope>NUCLEOTIDE SEQUENCE [LARGE SCALE GENOMIC DNA]</scope>
    <source>
        <strain evidence="7 8">SAORIC-696</strain>
    </source>
</reference>
<dbReference type="InterPro" id="IPR008949">
    <property type="entry name" value="Isoprenoid_synthase_dom_sf"/>
</dbReference>
<dbReference type="InterPro" id="IPR000092">
    <property type="entry name" value="Polyprenyl_synt"/>
</dbReference>
<dbReference type="SFLD" id="SFLDS00005">
    <property type="entry name" value="Isoprenoid_Synthase_Type_I"/>
    <property type="match status" value="1"/>
</dbReference>
<evidence type="ECO:0000256" key="2">
    <source>
        <dbReference type="ARBA" id="ARBA00006706"/>
    </source>
</evidence>
<protein>
    <submittedName>
        <fullName evidence="7">Polyprenyl synthetase family protein</fullName>
    </submittedName>
</protein>
<gene>
    <name evidence="7" type="ORF">PQO03_13280</name>
</gene>
<dbReference type="EMBL" id="CP117812">
    <property type="protein sequence ID" value="WDE98806.1"/>
    <property type="molecule type" value="Genomic_DNA"/>
</dbReference>
<keyword evidence="4" id="KW-0479">Metal-binding</keyword>
<dbReference type="RefSeq" id="WP_274153675.1">
    <property type="nucleotide sequence ID" value="NZ_CP117812.1"/>
</dbReference>
<evidence type="ECO:0000313" key="8">
    <source>
        <dbReference type="Proteomes" id="UP001214250"/>
    </source>
</evidence>